<keyword evidence="4" id="KW-1185">Reference proteome</keyword>
<name>A0AA40ZSI2_9BACT</name>
<evidence type="ECO:0000259" key="2">
    <source>
        <dbReference type="Pfam" id="PF08800"/>
    </source>
</evidence>
<evidence type="ECO:0000313" key="3">
    <source>
        <dbReference type="EMBL" id="MBM6856827.1"/>
    </source>
</evidence>
<dbReference type="Proteomes" id="UP000698924">
    <property type="component" value="Unassembled WGS sequence"/>
</dbReference>
<dbReference type="AlphaFoldDB" id="A0AA40ZSI2"/>
<feature type="domain" description="BT4734-like N-terminal" evidence="2">
    <location>
        <begin position="62"/>
        <end position="182"/>
    </location>
</feature>
<feature type="region of interest" description="Disordered" evidence="1">
    <location>
        <begin position="781"/>
        <end position="833"/>
    </location>
</feature>
<accession>A0AA40ZSI2</accession>
<dbReference type="EMBL" id="JACJMO010000003">
    <property type="protein sequence ID" value="MBM6856827.1"/>
    <property type="molecule type" value="Genomic_DNA"/>
</dbReference>
<gene>
    <name evidence="3" type="ORF">H6D15_04300</name>
</gene>
<sequence>METTSKNIFCFSRFSSVRSKCATDTTLEQFVADIRGEAFRKRVEQYRRLRSQRGQEAEAQRVKSSMPCVTPSCRCFGGHAASNLQSYSGLACADYDGTVGRTDEIMALAAALPYVAAAFRSISGEGVKIFVRIRTEDLAGGYAPVYAAVGRAVSAAVRHAYDEKCAPVTQPCYYSWDPAAYYNPAATPFPYDPAEAVPASRPTAPQPVGTASAATGGEDAGVVPGEGFLAAFVHRFEQEYPFRPGQRNDIALRLGRSARRKGFSTQELDEVIALYAARHAMSDFNAGDIRQRVLSGYQYVSSQMPPEKAGEKGQGKFQGSLKPGFSAKTADEADEVSEKNEALMAALPLIPREVYDALPPLLERCVRPAANAYERDFLLLGSLNSCSALLPRVRFLYKRVEYSPHFYLAVVAPAGTGKGVVAFTASLLDATEDWYGRLRSERRRKNEEAQTLWEQELAEARKQRRQPDFALKPEEEKMPYFKLPATISKSRLIECLAAAGEAGCAMATTEMATLTEAIGTDYGRFEDILLKAAHHEEVASSYKVDGLPLVARRPRLALAMSGTPEQFARFFRSLETGLYSRFAVCTRPPSVCWESCAPDSVQPDLGSYFHTLGEELLGMHLALLESPTRVNFTPAQWERHTAFFSRLLAETHAEGRDTLLGIIFRHGLLAMRLAALLTAFRKWDGFRHSPEYTCTDADFRSALLITQTVLEHSLLLCTSLPDSDRPMPALRKTHLLEQVLAVLPRKFSYTEFVETAMTSDISLSTAKRMLQRAQKAQLIVKQKDGYRKKRLSRQTSGLNDPEPRKRTPKSPKTAGKTIKKSDNPVNPEAYEKD</sequence>
<reference evidence="3 4" key="1">
    <citation type="journal article" date="2021" name="Sci. Rep.">
        <title>The distribution of antibiotic resistance genes in chicken gut microbiota commensals.</title>
        <authorList>
            <person name="Juricova H."/>
            <person name="Matiasovicova J."/>
            <person name="Kubasova T."/>
            <person name="Cejkova D."/>
            <person name="Rychlik I."/>
        </authorList>
    </citation>
    <scope>NUCLEOTIDE SEQUENCE [LARGE SCALE GENOMIC DNA]</scope>
    <source>
        <strain evidence="3 4">An421</strain>
    </source>
</reference>
<dbReference type="Pfam" id="PF13148">
    <property type="entry name" value="DUF3987"/>
    <property type="match status" value="1"/>
</dbReference>
<feature type="region of interest" description="Disordered" evidence="1">
    <location>
        <begin position="196"/>
        <end position="217"/>
    </location>
</feature>
<evidence type="ECO:0000313" key="4">
    <source>
        <dbReference type="Proteomes" id="UP000698924"/>
    </source>
</evidence>
<proteinExistence type="predicted"/>
<comment type="caution">
    <text evidence="3">The sequence shown here is derived from an EMBL/GenBank/DDBJ whole genome shotgun (WGS) entry which is preliminary data.</text>
</comment>
<evidence type="ECO:0000256" key="1">
    <source>
        <dbReference type="SAM" id="MobiDB-lite"/>
    </source>
</evidence>
<dbReference type="InterPro" id="IPR025048">
    <property type="entry name" value="DUF3987"/>
</dbReference>
<protein>
    <submittedName>
        <fullName evidence="3">DUF3987 domain-containing protein</fullName>
    </submittedName>
</protein>
<dbReference type="RefSeq" id="WP_204971234.1">
    <property type="nucleotide sequence ID" value="NZ_JAAZTS010000003.1"/>
</dbReference>
<organism evidence="3 4">
    <name type="scientific">Caecibacteroides pullorum</name>
    <dbReference type="NCBI Taxonomy" id="2725562"/>
    <lineage>
        <taxon>Bacteria</taxon>
        <taxon>Pseudomonadati</taxon>
        <taxon>Bacteroidota</taxon>
        <taxon>Bacteroidia</taxon>
        <taxon>Bacteroidales</taxon>
        <taxon>Bacteroidaceae</taxon>
        <taxon>Caecibacteroides</taxon>
    </lineage>
</organism>
<dbReference type="InterPro" id="IPR014907">
    <property type="entry name" value="BT4734-like_N"/>
</dbReference>
<dbReference type="Pfam" id="PF08800">
    <property type="entry name" value="BT4734-like_N"/>
    <property type="match status" value="1"/>
</dbReference>